<dbReference type="EMBL" id="JAHRHJ020000001">
    <property type="protein sequence ID" value="KAH9327950.1"/>
    <property type="molecule type" value="Genomic_DNA"/>
</dbReference>
<protein>
    <submittedName>
        <fullName evidence="2">Uncharacterized protein</fullName>
    </submittedName>
</protein>
<gene>
    <name evidence="2" type="ORF">KI387_000058</name>
</gene>
<dbReference type="InterPro" id="IPR039274">
    <property type="entry name" value="FPF1"/>
</dbReference>
<evidence type="ECO:0000313" key="3">
    <source>
        <dbReference type="Proteomes" id="UP000824469"/>
    </source>
</evidence>
<keyword evidence="3" id="KW-1185">Reference proteome</keyword>
<feature type="non-terminal residue" evidence="2">
    <location>
        <position position="90"/>
    </location>
</feature>
<accession>A0AA38LMN8</accession>
<dbReference type="OMA" id="WERYEED"/>
<sequence length="90" mass="10349">MSGVWVFRNGVARLISNPMVEPIDGMEVVSSKRKVLVYTPTNEIITSYASLERKLFSLGWEIYDKNSDPELLQYHKSFSLHLISLPRDFS</sequence>
<dbReference type="AlphaFoldDB" id="A0AA38LMN8"/>
<name>A0AA38LMN8_TAXCH</name>
<dbReference type="PANTHER" id="PTHR33433">
    <property type="entry name" value="FLOWERING-PROMOTING FACTOR 1-LIKE PROTEIN 1"/>
    <property type="match status" value="1"/>
</dbReference>
<evidence type="ECO:0000256" key="1">
    <source>
        <dbReference type="ARBA" id="ARBA00008013"/>
    </source>
</evidence>
<evidence type="ECO:0000313" key="2">
    <source>
        <dbReference type="EMBL" id="KAH9327950.1"/>
    </source>
</evidence>
<comment type="caution">
    <text evidence="2">The sequence shown here is derived from an EMBL/GenBank/DDBJ whole genome shotgun (WGS) entry which is preliminary data.</text>
</comment>
<organism evidence="2 3">
    <name type="scientific">Taxus chinensis</name>
    <name type="common">Chinese yew</name>
    <name type="synonym">Taxus wallichiana var. chinensis</name>
    <dbReference type="NCBI Taxonomy" id="29808"/>
    <lineage>
        <taxon>Eukaryota</taxon>
        <taxon>Viridiplantae</taxon>
        <taxon>Streptophyta</taxon>
        <taxon>Embryophyta</taxon>
        <taxon>Tracheophyta</taxon>
        <taxon>Spermatophyta</taxon>
        <taxon>Pinopsida</taxon>
        <taxon>Pinidae</taxon>
        <taxon>Conifers II</taxon>
        <taxon>Cupressales</taxon>
        <taxon>Taxaceae</taxon>
        <taxon>Taxus</taxon>
    </lineage>
</organism>
<comment type="similarity">
    <text evidence="1">Belongs to the FPF1 family.</text>
</comment>
<dbReference type="Proteomes" id="UP000824469">
    <property type="component" value="Unassembled WGS sequence"/>
</dbReference>
<proteinExistence type="inferred from homology"/>
<reference evidence="2 3" key="1">
    <citation type="journal article" date="2021" name="Nat. Plants">
        <title>The Taxus genome provides insights into paclitaxel biosynthesis.</title>
        <authorList>
            <person name="Xiong X."/>
            <person name="Gou J."/>
            <person name="Liao Q."/>
            <person name="Li Y."/>
            <person name="Zhou Q."/>
            <person name="Bi G."/>
            <person name="Li C."/>
            <person name="Du R."/>
            <person name="Wang X."/>
            <person name="Sun T."/>
            <person name="Guo L."/>
            <person name="Liang H."/>
            <person name="Lu P."/>
            <person name="Wu Y."/>
            <person name="Zhang Z."/>
            <person name="Ro D.K."/>
            <person name="Shang Y."/>
            <person name="Huang S."/>
            <person name="Yan J."/>
        </authorList>
    </citation>
    <scope>NUCLEOTIDE SEQUENCE [LARGE SCALE GENOMIC DNA]</scope>
    <source>
        <strain evidence="2">Ta-2019</strain>
    </source>
</reference>